<evidence type="ECO:0000259" key="3">
    <source>
        <dbReference type="Pfam" id="PF00501"/>
    </source>
</evidence>
<evidence type="ECO:0000313" key="6">
    <source>
        <dbReference type="Proteomes" id="UP001501676"/>
    </source>
</evidence>
<evidence type="ECO:0000259" key="4">
    <source>
        <dbReference type="Pfam" id="PF13193"/>
    </source>
</evidence>
<feature type="domain" description="AMP-binding enzyme C-terminal" evidence="4">
    <location>
        <begin position="447"/>
        <end position="522"/>
    </location>
</feature>
<dbReference type="InterPro" id="IPR025110">
    <property type="entry name" value="AMP-bd_C"/>
</dbReference>
<dbReference type="NCBIfam" id="NF005801">
    <property type="entry name" value="PRK07656.1"/>
    <property type="match status" value="1"/>
</dbReference>
<dbReference type="SUPFAM" id="SSF56801">
    <property type="entry name" value="Acetyl-CoA synthetase-like"/>
    <property type="match status" value="1"/>
</dbReference>
<dbReference type="Pfam" id="PF00501">
    <property type="entry name" value="AMP-binding"/>
    <property type="match status" value="1"/>
</dbReference>
<keyword evidence="2 5" id="KW-0436">Ligase</keyword>
<dbReference type="RefSeq" id="WP_376980570.1">
    <property type="nucleotide sequence ID" value="NZ_JBHMDE010000010.1"/>
</dbReference>
<dbReference type="Gene3D" id="3.30.300.30">
    <property type="match status" value="1"/>
</dbReference>
<feature type="domain" description="AMP-dependent synthetase/ligase" evidence="3">
    <location>
        <begin position="11"/>
        <end position="396"/>
    </location>
</feature>
<protein>
    <submittedName>
        <fullName evidence="5">FadD3 family acyl-CoA ligase</fullName>
    </submittedName>
</protein>
<dbReference type="PANTHER" id="PTHR43201:SF5">
    <property type="entry name" value="MEDIUM-CHAIN ACYL-COA LIGASE ACSF2, MITOCHONDRIAL"/>
    <property type="match status" value="1"/>
</dbReference>
<dbReference type="InterPro" id="IPR020845">
    <property type="entry name" value="AMP-binding_CS"/>
</dbReference>
<reference evidence="6" key="1">
    <citation type="journal article" date="2019" name="Int. J. Syst. Evol. Microbiol.">
        <title>The Global Catalogue of Microorganisms (GCM) 10K type strain sequencing project: providing services to taxonomists for standard genome sequencing and annotation.</title>
        <authorList>
            <consortium name="The Broad Institute Genomics Platform"/>
            <consortium name="The Broad Institute Genome Sequencing Center for Infectious Disease"/>
            <person name="Wu L."/>
            <person name="Ma J."/>
        </authorList>
    </citation>
    <scope>NUCLEOTIDE SEQUENCE [LARGE SCALE GENOMIC DNA]</scope>
    <source>
        <strain evidence="6">JCM 9458</strain>
    </source>
</reference>
<dbReference type="Pfam" id="PF13193">
    <property type="entry name" value="AMP-binding_C"/>
    <property type="match status" value="1"/>
</dbReference>
<dbReference type="Gene3D" id="3.40.50.12780">
    <property type="entry name" value="N-terminal domain of ligase-like"/>
    <property type="match status" value="1"/>
</dbReference>
<comment type="caution">
    <text evidence="5">The sequence shown here is derived from an EMBL/GenBank/DDBJ whole genome shotgun (WGS) entry which is preliminary data.</text>
</comment>
<dbReference type="GO" id="GO:0016874">
    <property type="term" value="F:ligase activity"/>
    <property type="evidence" value="ECO:0007669"/>
    <property type="project" value="UniProtKB-KW"/>
</dbReference>
<dbReference type="InterPro" id="IPR042099">
    <property type="entry name" value="ANL_N_sf"/>
</dbReference>
<organism evidence="5 6">
    <name type="scientific">Cryptosporangium minutisporangium</name>
    <dbReference type="NCBI Taxonomy" id="113569"/>
    <lineage>
        <taxon>Bacteria</taxon>
        <taxon>Bacillati</taxon>
        <taxon>Actinomycetota</taxon>
        <taxon>Actinomycetes</taxon>
        <taxon>Cryptosporangiales</taxon>
        <taxon>Cryptosporangiaceae</taxon>
        <taxon>Cryptosporangium</taxon>
    </lineage>
</organism>
<dbReference type="EMBL" id="BAAAYN010000006">
    <property type="protein sequence ID" value="GAA3384103.1"/>
    <property type="molecule type" value="Genomic_DNA"/>
</dbReference>
<name>A0ABP6ST21_9ACTN</name>
<gene>
    <name evidence="5" type="ORF">GCM10020369_12550</name>
</gene>
<dbReference type="PANTHER" id="PTHR43201">
    <property type="entry name" value="ACYL-COA SYNTHETASE"/>
    <property type="match status" value="1"/>
</dbReference>
<comment type="similarity">
    <text evidence="1">Belongs to the ATP-dependent AMP-binding enzyme family.</text>
</comment>
<accession>A0ABP6ST21</accession>
<dbReference type="InterPro" id="IPR045851">
    <property type="entry name" value="AMP-bd_C_sf"/>
</dbReference>
<evidence type="ECO:0000256" key="2">
    <source>
        <dbReference type="ARBA" id="ARBA00022598"/>
    </source>
</evidence>
<evidence type="ECO:0000256" key="1">
    <source>
        <dbReference type="ARBA" id="ARBA00006432"/>
    </source>
</evidence>
<dbReference type="PROSITE" id="PS00455">
    <property type="entry name" value="AMP_BINDING"/>
    <property type="match status" value="1"/>
</dbReference>
<proteinExistence type="inferred from homology"/>
<sequence>MSTARTMPGLLREAAERHTDHPAIVDGSLRLTYADLLREVETASRAYLASGIRPGDRVAIWAPNQAEFIVALCGAAYLGAAVVPLNTRFRGAEARMILERSRASALVVSDGFLGQDYLAMLARAGAPETDGTGPADGTGPPHLHTIVDLGAGTHPDAVTWADFLDRAAQVDPAEAAAAADAVTPDTICDILYTSGTTGLPKGVMSAHRQTIGVADVWARGALLSEADRYAVVNPFFHSFGYKAGFVTSFTAGTTVYPVRTFDPEALMSLIQQERITVLPGAPTIFTTLINHPERVDYDLSSLRFAIAGAATVPENLFVQMLDVLGFDQVAQAYGLTECVVATQSRPNEDPRHVAETTGPAVDGLEIRIVDADGTAQPTGADGEILIRGNNVMLGYFEDPEATAATIDRDGWLHTGDQGRLDEHGCVTITGRLKDMFTVGGFNVYPAEVENVVAGHPAIAEAAVIGVPDDRLGSVGRAYVTLRPGAALDDAELLAYCRERLANFKAPREVVVLDELPRNASGKILKRVLAGGA</sequence>
<keyword evidence="6" id="KW-1185">Reference proteome</keyword>
<evidence type="ECO:0000313" key="5">
    <source>
        <dbReference type="EMBL" id="GAA3384103.1"/>
    </source>
</evidence>
<dbReference type="InterPro" id="IPR000873">
    <property type="entry name" value="AMP-dep_synth/lig_dom"/>
</dbReference>
<dbReference type="Proteomes" id="UP001501676">
    <property type="component" value="Unassembled WGS sequence"/>
</dbReference>